<evidence type="ECO:0000313" key="4">
    <source>
        <dbReference type="Proteomes" id="UP000307790"/>
    </source>
</evidence>
<feature type="signal peptide" evidence="1">
    <location>
        <begin position="1"/>
        <end position="29"/>
    </location>
</feature>
<sequence length="187" mass="21187">MTLSYRNFAANIFILITFLLTGCASQPSANFNPGYAFSDIQSYALFPRDHAINDVQRLSDFQRNRIELAIEEGMEALNYSYAEQEKADVVVSYFFVQSSLAELKAYNREVKACLVCTEKEQRTLNKNINTETLIIDLLSTKNMRSVYRKISGLKMKPKNSSDENQQLIIEAVQHGLADLPMLTTPGK</sequence>
<organism evidence="3 4">
    <name type="scientific">Thalassotalea litorea</name>
    <dbReference type="NCBI Taxonomy" id="2020715"/>
    <lineage>
        <taxon>Bacteria</taxon>
        <taxon>Pseudomonadati</taxon>
        <taxon>Pseudomonadota</taxon>
        <taxon>Gammaproteobacteria</taxon>
        <taxon>Alteromonadales</taxon>
        <taxon>Colwelliaceae</taxon>
        <taxon>Thalassotalea</taxon>
    </lineage>
</organism>
<protein>
    <submittedName>
        <fullName evidence="3">DUF4136 domain-containing protein</fullName>
    </submittedName>
</protein>
<evidence type="ECO:0000259" key="2">
    <source>
        <dbReference type="Pfam" id="PF13590"/>
    </source>
</evidence>
<dbReference type="OrthoDB" id="118896at2"/>
<dbReference type="PROSITE" id="PS51257">
    <property type="entry name" value="PROKAR_LIPOPROTEIN"/>
    <property type="match status" value="1"/>
</dbReference>
<keyword evidence="4" id="KW-1185">Reference proteome</keyword>
<name>A0A5R9IM69_9GAMM</name>
<dbReference type="Proteomes" id="UP000307790">
    <property type="component" value="Unassembled WGS sequence"/>
</dbReference>
<accession>A0A5R9IM69</accession>
<reference evidence="3 4" key="1">
    <citation type="submission" date="2019-05" db="EMBL/GenBank/DDBJ databases">
        <title>Genome sequences of Thalassotalea litorea 1K03283.</title>
        <authorList>
            <person name="Zhang D."/>
        </authorList>
    </citation>
    <scope>NUCLEOTIDE SEQUENCE [LARGE SCALE GENOMIC DNA]</scope>
    <source>
        <strain evidence="3 4">MCCC 1K03283</strain>
    </source>
</reference>
<dbReference type="Pfam" id="PF13590">
    <property type="entry name" value="DUF4136"/>
    <property type="match status" value="1"/>
</dbReference>
<feature type="chain" id="PRO_5024388275" evidence="1">
    <location>
        <begin position="30"/>
        <end position="187"/>
    </location>
</feature>
<dbReference type="AlphaFoldDB" id="A0A5R9IM69"/>
<dbReference type="EMBL" id="VCBC01000004">
    <property type="protein sequence ID" value="TLU66644.1"/>
    <property type="molecule type" value="Genomic_DNA"/>
</dbReference>
<comment type="caution">
    <text evidence="3">The sequence shown here is derived from an EMBL/GenBank/DDBJ whole genome shotgun (WGS) entry which is preliminary data.</text>
</comment>
<feature type="domain" description="DUF4136" evidence="2">
    <location>
        <begin position="29"/>
        <end position="180"/>
    </location>
</feature>
<dbReference type="Gene3D" id="3.30.160.670">
    <property type="match status" value="1"/>
</dbReference>
<gene>
    <name evidence="3" type="ORF">FE810_03780</name>
</gene>
<evidence type="ECO:0000256" key="1">
    <source>
        <dbReference type="SAM" id="SignalP"/>
    </source>
</evidence>
<keyword evidence="1" id="KW-0732">Signal</keyword>
<dbReference type="InterPro" id="IPR025411">
    <property type="entry name" value="DUF4136"/>
</dbReference>
<proteinExistence type="predicted"/>
<evidence type="ECO:0000313" key="3">
    <source>
        <dbReference type="EMBL" id="TLU66644.1"/>
    </source>
</evidence>